<dbReference type="GO" id="GO:0016787">
    <property type="term" value="F:hydrolase activity"/>
    <property type="evidence" value="ECO:0007669"/>
    <property type="project" value="UniProtKB-KW"/>
</dbReference>
<dbReference type="Gene3D" id="3.40.50.1820">
    <property type="entry name" value="alpha/beta hydrolase"/>
    <property type="match status" value="1"/>
</dbReference>
<dbReference type="InterPro" id="IPR050266">
    <property type="entry name" value="AB_hydrolase_sf"/>
</dbReference>
<dbReference type="Proteomes" id="UP001623290">
    <property type="component" value="Chromosome"/>
</dbReference>
<proteinExistence type="predicted"/>
<dbReference type="PANTHER" id="PTHR43798:SF33">
    <property type="entry name" value="HYDROLASE, PUTATIVE (AFU_ORTHOLOGUE AFUA_2G14860)-RELATED"/>
    <property type="match status" value="1"/>
</dbReference>
<name>A0ABZ1DWX8_9RHOB</name>
<dbReference type="InterPro" id="IPR029058">
    <property type="entry name" value="AB_hydrolase_fold"/>
</dbReference>
<dbReference type="Pfam" id="PF00561">
    <property type="entry name" value="Abhydrolase_1"/>
    <property type="match status" value="1"/>
</dbReference>
<evidence type="ECO:0000313" key="3">
    <source>
        <dbReference type="Proteomes" id="UP001623290"/>
    </source>
</evidence>
<evidence type="ECO:0000313" key="2">
    <source>
        <dbReference type="EMBL" id="WRY33291.1"/>
    </source>
</evidence>
<evidence type="ECO:0000259" key="1">
    <source>
        <dbReference type="Pfam" id="PF00561"/>
    </source>
</evidence>
<dbReference type="EMBL" id="CP135443">
    <property type="protein sequence ID" value="WRY33291.1"/>
    <property type="molecule type" value="Genomic_DNA"/>
</dbReference>
<gene>
    <name evidence="2" type="ORF">RPE78_11450</name>
</gene>
<sequence length="319" mass="34557">MTFAISALDYTVLAAAIASGGTLWQAARREARAEARYPPTGEIVTLAAGEFAGARVHIDMRGPEAAPQIVLIHGASGSLRDMTFQLAPALERDYRLFIVDRPGFGWSDPLKHDSIFRQARLLQAATSQLGARQPLIVGHSYGGAVALAWASEAPDSLSGLVLLAAASQEWHTPLPWLYRLTAPALGQALAVPVISAWAPDGAVSSAVEEVFAPEAMPEGYIAHFGPQMTLRRKTMRANARQRANLETEIRQMVPRYHQIHVPVELLHGDRDTIVDLGIHSRPTQALLPQARLTVLQGAGHMINHTRLDAVLAAIRRIAP</sequence>
<dbReference type="PANTHER" id="PTHR43798">
    <property type="entry name" value="MONOACYLGLYCEROL LIPASE"/>
    <property type="match status" value="1"/>
</dbReference>
<reference evidence="2 3" key="1">
    <citation type="submission" date="2023-09" db="EMBL/GenBank/DDBJ databases">
        <title>Thioclava shenzhenensis sp. nov., a multidrug resistant bacteria-antagonizing species isolated from coastal seawater.</title>
        <authorList>
            <person name="Long M."/>
        </authorList>
    </citation>
    <scope>NUCLEOTIDE SEQUENCE [LARGE SCALE GENOMIC DNA]</scope>
    <source>
        <strain evidence="2 3">FTW29</strain>
    </source>
</reference>
<organism evidence="2 3">
    <name type="scientific">Thioclava litoralis</name>
    <dbReference type="NCBI Taxonomy" id="3076557"/>
    <lineage>
        <taxon>Bacteria</taxon>
        <taxon>Pseudomonadati</taxon>
        <taxon>Pseudomonadota</taxon>
        <taxon>Alphaproteobacteria</taxon>
        <taxon>Rhodobacterales</taxon>
        <taxon>Paracoccaceae</taxon>
        <taxon>Thioclava</taxon>
    </lineage>
</organism>
<dbReference type="PRINTS" id="PR00111">
    <property type="entry name" value="ABHYDROLASE"/>
</dbReference>
<protein>
    <submittedName>
        <fullName evidence="2">Alpha/beta hydrolase</fullName>
    </submittedName>
</protein>
<keyword evidence="3" id="KW-1185">Reference proteome</keyword>
<keyword evidence="2" id="KW-0378">Hydrolase</keyword>
<accession>A0ABZ1DWX8</accession>
<dbReference type="InterPro" id="IPR000073">
    <property type="entry name" value="AB_hydrolase_1"/>
</dbReference>
<dbReference type="SUPFAM" id="SSF53474">
    <property type="entry name" value="alpha/beta-Hydrolases"/>
    <property type="match status" value="1"/>
</dbReference>
<dbReference type="RefSeq" id="WP_406720618.1">
    <property type="nucleotide sequence ID" value="NZ_CP135443.1"/>
</dbReference>
<feature type="domain" description="AB hydrolase-1" evidence="1">
    <location>
        <begin position="69"/>
        <end position="171"/>
    </location>
</feature>